<feature type="region of interest" description="Disordered" evidence="1">
    <location>
        <begin position="652"/>
        <end position="673"/>
    </location>
</feature>
<dbReference type="HOGENOM" id="CLU_024305_0_0_7"/>
<name>E6VTP3_PSEA9</name>
<sequence>MCTMKRHTAMPSILRTIALLALVAFFALGCAPRQSIKSADLLATPNLVVEAETAWKARNYPAAELYYAALLERPDLDKAMLPTVYDRLADSAFRNGHYHQARVALESWANMDAKAVELSSWELTYLDTMAALNRGERLQNHLKWLLSARALPWATRSDAGLWYGEYSRSRGEFERSLETLAAFYAQAPTNADRVVMETAYRATLKALDDKRVMELSQAIPAENQWLFPYVLVGFEQGVRKATDKESWSTVWRAMRNLAARGQIVDRAPMDRVLATLEARYGLPRVGLALALPLTGPYGKVGVKILRGAGLAQWRLAQEAVDVDLRVINTEVPGWEKRLAELPAQYSVVGGPLRVQAFKQLYEGIAPGQRVLDNRAVFTFLSSLGDMEEGREAWRFFSSHNDEVRSLTSLAVNDLGIRDLAVFYPEEGFGRSMAETFYREAAPLGGRIRGMQSYPPRDLKQWSKRVGALLKVPANFSENKDVPLPMPDFGAVFLPDGWNQAQTLLPNFFFYEGDQLLFLGPSLWSRALDNAQIADEHYYRLAVCPGPWWEGSEGGRALQGALTEEGLGNADFWVALGYDFLRFAGRLGALPAGWDADDVNARIASASRIDFSMAPISWDSQGVASQEQYLFSPVRNGKRLINAASLADSIAKAKARRDKRLGAYEKRQEEGKTR</sequence>
<protein>
    <recommendedName>
        <fullName evidence="4">Leucine-binding protein domain-containing protein</fullName>
    </recommendedName>
</protein>
<dbReference type="Proteomes" id="UP000002191">
    <property type="component" value="Chromosome"/>
</dbReference>
<dbReference type="KEGG" id="das:Daes_2325"/>
<dbReference type="AlphaFoldDB" id="E6VTP3"/>
<keyword evidence="3" id="KW-1185">Reference proteome</keyword>
<reference evidence="2 3" key="2">
    <citation type="journal article" date="2014" name="Genome Announc.">
        <title>Complete Genome Sequence of the Subsurface, Mesophilic Sulfate-Reducing Bacterium Desulfovibrio aespoeensis Aspo-2.</title>
        <authorList>
            <person name="Pedersen K."/>
            <person name="Bengtsson A."/>
            <person name="Edlund J."/>
            <person name="Rabe L."/>
            <person name="Hazen T."/>
            <person name="Chakraborty R."/>
            <person name="Goodwin L."/>
            <person name="Shapiro N."/>
        </authorList>
    </citation>
    <scope>NUCLEOTIDE SEQUENCE [LARGE SCALE GENOMIC DNA]</scope>
    <source>
        <strain evidence="3">ATCC 700646 / DSM 10631 / Aspo-2</strain>
    </source>
</reference>
<proteinExistence type="predicted"/>
<evidence type="ECO:0000256" key="1">
    <source>
        <dbReference type="SAM" id="MobiDB-lite"/>
    </source>
</evidence>
<dbReference type="EMBL" id="CP002431">
    <property type="protein sequence ID" value="ADU63330.1"/>
    <property type="molecule type" value="Genomic_DNA"/>
</dbReference>
<reference evidence="3" key="1">
    <citation type="submission" date="2010-12" db="EMBL/GenBank/DDBJ databases">
        <title>Complete sequence of Desulfovibrio aespoeensis Aspo-2.</title>
        <authorList>
            <consortium name="US DOE Joint Genome Institute"/>
            <person name="Lucas S."/>
            <person name="Copeland A."/>
            <person name="Lapidus A."/>
            <person name="Cheng J.-F."/>
            <person name="Goodwin L."/>
            <person name="Pitluck S."/>
            <person name="Chertkov O."/>
            <person name="Misra M."/>
            <person name="Detter J.C."/>
            <person name="Han C."/>
            <person name="Tapia R."/>
            <person name="Land M."/>
            <person name="Hauser L."/>
            <person name="Kyrpides N."/>
            <person name="Ivanova N."/>
            <person name="Ovchinnikova G."/>
            <person name="Pedersen K."/>
            <person name="Jagevall S."/>
            <person name="Hazen T."/>
            <person name="Woyke T."/>
        </authorList>
    </citation>
    <scope>NUCLEOTIDE SEQUENCE [LARGE SCALE GENOMIC DNA]</scope>
    <source>
        <strain evidence="3">ATCC 700646 / DSM 10631 / Aspo-2</strain>
    </source>
</reference>
<evidence type="ECO:0000313" key="2">
    <source>
        <dbReference type="EMBL" id="ADU63330.1"/>
    </source>
</evidence>
<gene>
    <name evidence="2" type="ordered locus">Daes_2325</name>
</gene>
<feature type="compositionally biased region" description="Basic and acidic residues" evidence="1">
    <location>
        <begin position="659"/>
        <end position="673"/>
    </location>
</feature>
<evidence type="ECO:0008006" key="4">
    <source>
        <dbReference type="Google" id="ProtNLM"/>
    </source>
</evidence>
<evidence type="ECO:0000313" key="3">
    <source>
        <dbReference type="Proteomes" id="UP000002191"/>
    </source>
</evidence>
<dbReference type="InterPro" id="IPR028082">
    <property type="entry name" value="Peripla_BP_I"/>
</dbReference>
<accession>E6VTP3</accession>
<dbReference type="eggNOG" id="COG0683">
    <property type="taxonomic scope" value="Bacteria"/>
</dbReference>
<organism evidence="2 3">
    <name type="scientific">Pseudodesulfovibrio aespoeensis (strain ATCC 700646 / DSM 10631 / Aspo-2)</name>
    <name type="common">Desulfovibrio aespoeensis</name>
    <dbReference type="NCBI Taxonomy" id="643562"/>
    <lineage>
        <taxon>Bacteria</taxon>
        <taxon>Pseudomonadati</taxon>
        <taxon>Thermodesulfobacteriota</taxon>
        <taxon>Desulfovibrionia</taxon>
        <taxon>Desulfovibrionales</taxon>
        <taxon>Desulfovibrionaceae</taxon>
    </lineage>
</organism>
<dbReference type="STRING" id="643562.Daes_2325"/>
<dbReference type="PROSITE" id="PS51257">
    <property type="entry name" value="PROKAR_LIPOPROTEIN"/>
    <property type="match status" value="1"/>
</dbReference>
<dbReference type="SUPFAM" id="SSF53822">
    <property type="entry name" value="Periplasmic binding protein-like I"/>
    <property type="match status" value="1"/>
</dbReference>
<dbReference type="Gene3D" id="3.40.50.2300">
    <property type="match status" value="1"/>
</dbReference>